<dbReference type="Pfam" id="PF01663">
    <property type="entry name" value="Phosphodiest"/>
    <property type="match status" value="1"/>
</dbReference>
<sequence length="420" mass="47790">MKRFFAILIFCFLSTFAFAQADTTQHVISGRKNSIQQQKKTYVIMISVDGLRYDFVDKYQAKNLMAFRTAGVQAERMVPSYPSLTFPNHYTLVTGLYPAHHGLVNNDFYDPKRKEFYKSSNKAKAEDGKWYGGTPLWVLAEQQKILTASFYWVGSEAPIKGIYPTYYYDYSEKIGIHQRIETVVNWLKLPAEKRPHLITFYFPEVDHAAHNFGPDAAETQRAVLFIDSAVNELNKAVKATGLPVSFILVSDHGMVKVDTQNPIPLPQAVDTTKFIIPPGGEILELYAKNKKHIPATYQSLKQSEHDYKVYTKANLPAYLHYGEKDDRYNRIGDILLIPDLPKVFRLGPGKIKPGQHGYDPTKVKEMNATFYAWGPAFKQHLKIPAFQNINVYPVVTTVLGLKQTEKIDGNTTLAKQIIRK</sequence>
<feature type="signal peptide" evidence="1">
    <location>
        <begin position="1"/>
        <end position="21"/>
    </location>
</feature>
<dbReference type="SUPFAM" id="SSF53649">
    <property type="entry name" value="Alkaline phosphatase-like"/>
    <property type="match status" value="1"/>
</dbReference>
<dbReference type="Gene3D" id="3.30.1360.180">
    <property type="match status" value="1"/>
</dbReference>
<keyword evidence="1" id="KW-0732">Signal</keyword>
<keyword evidence="3" id="KW-1185">Reference proteome</keyword>
<proteinExistence type="predicted"/>
<dbReference type="InterPro" id="IPR017850">
    <property type="entry name" value="Alkaline_phosphatase_core_sf"/>
</dbReference>
<dbReference type="RefSeq" id="WP_157565968.1">
    <property type="nucleotide sequence ID" value="NZ_WPIK01000006.1"/>
</dbReference>
<dbReference type="Gene3D" id="3.40.720.10">
    <property type="entry name" value="Alkaline Phosphatase, subunit A"/>
    <property type="match status" value="1"/>
</dbReference>
<dbReference type="PANTHER" id="PTHR10151">
    <property type="entry name" value="ECTONUCLEOTIDE PYROPHOSPHATASE/PHOSPHODIESTERASE"/>
    <property type="match status" value="1"/>
</dbReference>
<accession>A0A7K1SW78</accession>
<dbReference type="EMBL" id="WPIK01000006">
    <property type="protein sequence ID" value="MVN21554.1"/>
    <property type="molecule type" value="Genomic_DNA"/>
</dbReference>
<name>A0A7K1SW78_9SPHI</name>
<feature type="chain" id="PRO_5029754634" evidence="1">
    <location>
        <begin position="22"/>
        <end position="420"/>
    </location>
</feature>
<reference evidence="2 3" key="1">
    <citation type="submission" date="2019-12" db="EMBL/GenBank/DDBJ databases">
        <title>Mucilaginibacter sp. HMF7410 genome sequencing and assembly.</title>
        <authorList>
            <person name="Kang H."/>
            <person name="Cha I."/>
            <person name="Kim H."/>
            <person name="Joh K."/>
        </authorList>
    </citation>
    <scope>NUCLEOTIDE SEQUENCE [LARGE SCALE GENOMIC DNA]</scope>
    <source>
        <strain evidence="2 3">HMF7410</strain>
    </source>
</reference>
<evidence type="ECO:0000256" key="1">
    <source>
        <dbReference type="SAM" id="SignalP"/>
    </source>
</evidence>
<evidence type="ECO:0000313" key="3">
    <source>
        <dbReference type="Proteomes" id="UP000462014"/>
    </source>
</evidence>
<dbReference type="CDD" id="cd16018">
    <property type="entry name" value="Enpp"/>
    <property type="match status" value="1"/>
</dbReference>
<dbReference type="PANTHER" id="PTHR10151:SF120">
    <property type="entry name" value="BIS(5'-ADENOSYL)-TRIPHOSPHATASE"/>
    <property type="match status" value="1"/>
</dbReference>
<dbReference type="Proteomes" id="UP000462014">
    <property type="component" value="Unassembled WGS sequence"/>
</dbReference>
<gene>
    <name evidence="2" type="ORF">GO621_08385</name>
</gene>
<dbReference type="AlphaFoldDB" id="A0A7K1SW78"/>
<organism evidence="2 3">
    <name type="scientific">Mucilaginibacter arboris</name>
    <dbReference type="NCBI Taxonomy" id="2682090"/>
    <lineage>
        <taxon>Bacteria</taxon>
        <taxon>Pseudomonadati</taxon>
        <taxon>Bacteroidota</taxon>
        <taxon>Sphingobacteriia</taxon>
        <taxon>Sphingobacteriales</taxon>
        <taxon>Sphingobacteriaceae</taxon>
        <taxon>Mucilaginibacter</taxon>
    </lineage>
</organism>
<evidence type="ECO:0000313" key="2">
    <source>
        <dbReference type="EMBL" id="MVN21554.1"/>
    </source>
</evidence>
<comment type="caution">
    <text evidence="2">The sequence shown here is derived from an EMBL/GenBank/DDBJ whole genome shotgun (WGS) entry which is preliminary data.</text>
</comment>
<dbReference type="GO" id="GO:0016787">
    <property type="term" value="F:hydrolase activity"/>
    <property type="evidence" value="ECO:0007669"/>
    <property type="project" value="UniProtKB-ARBA"/>
</dbReference>
<dbReference type="InterPro" id="IPR002591">
    <property type="entry name" value="Phosphodiest/P_Trfase"/>
</dbReference>
<protein>
    <submittedName>
        <fullName evidence="2">Alkaline phosphatase family protein</fullName>
    </submittedName>
</protein>